<dbReference type="PANTHER" id="PTHR33284:SF1">
    <property type="entry name" value="RIBOSOMAL PROTEIN L25_GLN-TRNA SYNTHETASE, ANTI-CODON-BINDING DOMAIN-CONTAINING PROTEIN"/>
    <property type="match status" value="1"/>
</dbReference>
<evidence type="ECO:0000256" key="2">
    <source>
        <dbReference type="ARBA" id="ARBA00022884"/>
    </source>
</evidence>
<dbReference type="RefSeq" id="WP_250752690.1">
    <property type="nucleotide sequence ID" value="NZ_CP098401.1"/>
</dbReference>
<dbReference type="SUPFAM" id="SSF50715">
    <property type="entry name" value="Ribosomal protein L25-like"/>
    <property type="match status" value="1"/>
</dbReference>
<keyword evidence="1 5" id="KW-0699">rRNA-binding</keyword>
<protein>
    <recommendedName>
        <fullName evidence="5">Large ribosomal subunit protein bL25</fullName>
    </recommendedName>
    <alternativeName>
        <fullName evidence="5">General stress protein CTC</fullName>
    </alternativeName>
</protein>
<keyword evidence="2 5" id="KW-0694">RNA-binding</keyword>
<feature type="domain" description="Large ribosomal subunit protein bL25 beta" evidence="8">
    <location>
        <begin position="104"/>
        <end position="188"/>
    </location>
</feature>
<name>A0ABY4U079_9SPHN</name>
<dbReference type="InterPro" id="IPR020057">
    <property type="entry name" value="Ribosomal_bL25_b-dom"/>
</dbReference>
<sequence>MSEQLKLSAETRDRAGKGASRALRRDGRVPAVVYGNKQEPLSISVNERELAKMLGSGHFMNSVVMISTGSGKAVRTLPKDVAFHPVTDRPLHVDFLRISEHATVTVAVPIVFTDEEDAPGITKGGVLNIVRHDLELVCDAAEIPSEIQVSLKGLEVGDTIHISNVTLPKGTESAIDDRDFTIATVIAPSAMKADVQEALAEADAEAEANAAEQQAEEAAAAEGEEPAVEPNDDDNDDDKITTQKDD</sequence>
<keyword evidence="4 5" id="KW-0687">Ribonucleoprotein</keyword>
<dbReference type="Gene3D" id="2.170.120.20">
    <property type="entry name" value="Ribosomal protein L25, beta domain"/>
    <property type="match status" value="1"/>
</dbReference>
<accession>A0ABY4U079</accession>
<dbReference type="InterPro" id="IPR020056">
    <property type="entry name" value="Rbsml_bL25/Gln-tRNA_synth_N"/>
</dbReference>
<organism evidence="9 10">
    <name type="scientific">Sphingomonas donggukensis</name>
    <dbReference type="NCBI Taxonomy" id="2949093"/>
    <lineage>
        <taxon>Bacteria</taxon>
        <taxon>Pseudomonadati</taxon>
        <taxon>Pseudomonadota</taxon>
        <taxon>Alphaproteobacteria</taxon>
        <taxon>Sphingomonadales</taxon>
        <taxon>Sphingomonadaceae</taxon>
        <taxon>Sphingomonas</taxon>
    </lineage>
</organism>
<dbReference type="InterPro" id="IPR029751">
    <property type="entry name" value="Ribosomal_L25_dom"/>
</dbReference>
<reference evidence="9" key="1">
    <citation type="submission" date="2022-05" db="EMBL/GenBank/DDBJ databases">
        <title>Sphingomonas sp. strain RMG20 Genome sequencing and assembly.</title>
        <authorList>
            <person name="Kim I."/>
        </authorList>
    </citation>
    <scope>NUCLEOTIDE SEQUENCE</scope>
    <source>
        <strain evidence="9">RMG20</strain>
    </source>
</reference>
<keyword evidence="10" id="KW-1185">Reference proteome</keyword>
<keyword evidence="3 5" id="KW-0689">Ribosomal protein</keyword>
<dbReference type="PANTHER" id="PTHR33284">
    <property type="entry name" value="RIBOSOMAL PROTEIN L25/GLN-TRNA SYNTHETASE, ANTI-CODON-BINDING DOMAIN-CONTAINING PROTEIN"/>
    <property type="match status" value="1"/>
</dbReference>
<dbReference type="Gene3D" id="2.40.240.10">
    <property type="entry name" value="Ribosomal Protein L25, Chain P"/>
    <property type="match status" value="1"/>
</dbReference>
<dbReference type="EMBL" id="CP098401">
    <property type="protein sequence ID" value="URW75973.1"/>
    <property type="molecule type" value="Genomic_DNA"/>
</dbReference>
<evidence type="ECO:0000256" key="4">
    <source>
        <dbReference type="ARBA" id="ARBA00023274"/>
    </source>
</evidence>
<feature type="region of interest" description="Disordered" evidence="6">
    <location>
        <begin position="197"/>
        <end position="246"/>
    </location>
</feature>
<feature type="compositionally biased region" description="Low complexity" evidence="6">
    <location>
        <begin position="207"/>
        <end position="221"/>
    </location>
</feature>
<comment type="similarity">
    <text evidence="5">Belongs to the bacterial ribosomal protein bL25 family. CTC subfamily.</text>
</comment>
<dbReference type="InterPro" id="IPR001021">
    <property type="entry name" value="Ribosomal_bL25_long"/>
</dbReference>
<dbReference type="CDD" id="cd00495">
    <property type="entry name" value="Ribosomal_L25_TL5_CTC"/>
    <property type="match status" value="1"/>
</dbReference>
<comment type="subunit">
    <text evidence="5">Part of the 50S ribosomal subunit; part of the 5S rRNA/L5/L18/L25 subcomplex. Contacts the 5S rRNA. Binds to the 5S rRNA independently of L5 and L18.</text>
</comment>
<evidence type="ECO:0000313" key="10">
    <source>
        <dbReference type="Proteomes" id="UP001055580"/>
    </source>
</evidence>
<feature type="region of interest" description="Disordered" evidence="6">
    <location>
        <begin position="1"/>
        <end position="22"/>
    </location>
</feature>
<dbReference type="InterPro" id="IPR037121">
    <property type="entry name" value="Ribosomal_bL25_C"/>
</dbReference>
<evidence type="ECO:0000313" key="9">
    <source>
        <dbReference type="EMBL" id="URW75973.1"/>
    </source>
</evidence>
<gene>
    <name evidence="5" type="primary">rplY</name>
    <name evidence="5" type="synonym">ctc</name>
    <name evidence="9" type="ORF">M9980_01715</name>
</gene>
<evidence type="ECO:0000259" key="7">
    <source>
        <dbReference type="Pfam" id="PF01386"/>
    </source>
</evidence>
<dbReference type="GO" id="GO:0005840">
    <property type="term" value="C:ribosome"/>
    <property type="evidence" value="ECO:0007669"/>
    <property type="project" value="UniProtKB-KW"/>
</dbReference>
<comment type="function">
    <text evidence="5">This is one of the proteins that binds to the 5S RNA in the ribosome where it forms part of the central protuberance.</text>
</comment>
<dbReference type="Pfam" id="PF01386">
    <property type="entry name" value="Ribosomal_L25p"/>
    <property type="match status" value="1"/>
</dbReference>
<evidence type="ECO:0000256" key="6">
    <source>
        <dbReference type="SAM" id="MobiDB-lite"/>
    </source>
</evidence>
<evidence type="ECO:0000256" key="3">
    <source>
        <dbReference type="ARBA" id="ARBA00022980"/>
    </source>
</evidence>
<feature type="domain" description="Large ribosomal subunit protein bL25 L25" evidence="7">
    <location>
        <begin position="7"/>
        <end position="95"/>
    </location>
</feature>
<dbReference type="InterPro" id="IPR020930">
    <property type="entry name" value="Ribosomal_uL5_bac-type"/>
</dbReference>
<dbReference type="Pfam" id="PF14693">
    <property type="entry name" value="Ribosomal_TL5_C"/>
    <property type="match status" value="1"/>
</dbReference>
<dbReference type="NCBIfam" id="NF004128">
    <property type="entry name" value="PRK05618.1-2"/>
    <property type="match status" value="1"/>
</dbReference>
<dbReference type="InterPro" id="IPR011035">
    <property type="entry name" value="Ribosomal_bL25/Gln-tRNA_synth"/>
</dbReference>
<evidence type="ECO:0000256" key="5">
    <source>
        <dbReference type="HAMAP-Rule" id="MF_01334"/>
    </source>
</evidence>
<dbReference type="NCBIfam" id="TIGR00731">
    <property type="entry name" value="bL25_bact_ctc"/>
    <property type="match status" value="1"/>
</dbReference>
<proteinExistence type="inferred from homology"/>
<feature type="compositionally biased region" description="Acidic residues" evidence="6">
    <location>
        <begin position="222"/>
        <end position="237"/>
    </location>
</feature>
<dbReference type="HAMAP" id="MF_01334">
    <property type="entry name" value="Ribosomal_bL25_CTC"/>
    <property type="match status" value="1"/>
</dbReference>
<dbReference type="Proteomes" id="UP001055580">
    <property type="component" value="Chromosome"/>
</dbReference>
<evidence type="ECO:0000256" key="1">
    <source>
        <dbReference type="ARBA" id="ARBA00022730"/>
    </source>
</evidence>
<evidence type="ECO:0000259" key="8">
    <source>
        <dbReference type="Pfam" id="PF14693"/>
    </source>
</evidence>
<dbReference type="NCBIfam" id="NF004612">
    <property type="entry name" value="PRK05943.1"/>
    <property type="match status" value="1"/>
</dbReference>